<evidence type="ECO:0000313" key="2">
    <source>
        <dbReference type="EMBL" id="OKA04900.1"/>
    </source>
</evidence>
<organism evidence="1 3">
    <name type="scientific">Amycolatopsis regifaucium</name>
    <dbReference type="NCBI Taxonomy" id="546365"/>
    <lineage>
        <taxon>Bacteria</taxon>
        <taxon>Bacillati</taxon>
        <taxon>Actinomycetota</taxon>
        <taxon>Actinomycetes</taxon>
        <taxon>Pseudonocardiales</taxon>
        <taxon>Pseudonocardiaceae</taxon>
        <taxon>Amycolatopsis</taxon>
    </lineage>
</organism>
<comment type="caution">
    <text evidence="1">The sequence shown here is derived from an EMBL/GenBank/DDBJ whole genome shotgun (WGS) entry which is preliminary data.</text>
</comment>
<dbReference type="EMBL" id="LOBU02000019">
    <property type="protein sequence ID" value="OKA04900.1"/>
    <property type="molecule type" value="Genomic_DNA"/>
</dbReference>
<reference evidence="2 4" key="2">
    <citation type="submission" date="2016-11" db="EMBL/GenBank/DDBJ databases">
        <title>Genome sequencing of Amycolatopsis regifaucium.</title>
        <authorList>
            <person name="Mayilraj S."/>
            <person name="Kaur N."/>
        </authorList>
    </citation>
    <scope>NUCLEOTIDE SEQUENCE [LARGE SCALE GENOMIC DNA]</scope>
    <source>
        <strain evidence="2 4">GY080</strain>
    </source>
</reference>
<dbReference type="RefSeq" id="WP_061982635.1">
    <property type="nucleotide sequence ID" value="NZ_FOPQ01000006.1"/>
</dbReference>
<name>A0A154MRD5_9PSEU</name>
<dbReference type="AlphaFoldDB" id="A0A154MRD5"/>
<sequence length="261" mass="28721">MSGISQPQSHREVVEIALWQTLFSEPDTAAMSMLSQLNSQSQEQVVGNVALQHGSELPDLGPLSSFGSWENVASTLLFKTAVMSGFDPGSLTFDPVAWDNYLKKAATIPFFLSYTYDNRNVSLSAPSLDIIIDAVSDLVQNFLNPQNFDDVKTTIQKMAATTVRNKTEPEKVSNQQLGILSRHDGGLYLGFVRTASVMQYNQDKGGYDPPPQTLTIYRGYGALDFERCLRNANTLLTWGTHVNAWVRDTSSYAVKPDGSPA</sequence>
<proteinExistence type="predicted"/>
<accession>A0A154MRD5</accession>
<evidence type="ECO:0000313" key="3">
    <source>
        <dbReference type="Proteomes" id="UP000076321"/>
    </source>
</evidence>
<keyword evidence="4" id="KW-1185">Reference proteome</keyword>
<dbReference type="Proteomes" id="UP000076321">
    <property type="component" value="Unassembled WGS sequence"/>
</dbReference>
<dbReference type="EMBL" id="LQCI01000009">
    <property type="protein sequence ID" value="KZB86009.1"/>
    <property type="molecule type" value="Genomic_DNA"/>
</dbReference>
<dbReference type="Proteomes" id="UP000186883">
    <property type="component" value="Unassembled WGS sequence"/>
</dbReference>
<dbReference type="OrthoDB" id="4350172at2"/>
<evidence type="ECO:0000313" key="1">
    <source>
        <dbReference type="EMBL" id="KZB86009.1"/>
    </source>
</evidence>
<reference evidence="1 3" key="1">
    <citation type="submission" date="2015-12" db="EMBL/GenBank/DDBJ databases">
        <title>Amycolatopsis regifaucium genome sequencing and assembly.</title>
        <authorList>
            <person name="Mayilraj S."/>
        </authorList>
    </citation>
    <scope>NUCLEOTIDE SEQUENCE [LARGE SCALE GENOMIC DNA]</scope>
    <source>
        <strain evidence="1 3">GY080</strain>
    </source>
</reference>
<gene>
    <name evidence="2" type="ORF">ATP06_0227910</name>
    <name evidence="1" type="ORF">AVL48_27835</name>
</gene>
<evidence type="ECO:0000313" key="4">
    <source>
        <dbReference type="Proteomes" id="UP000186883"/>
    </source>
</evidence>
<protein>
    <submittedName>
        <fullName evidence="1">Uncharacterized protein</fullName>
    </submittedName>
</protein>